<organism evidence="2">
    <name type="scientific">Tanacetum cinerariifolium</name>
    <name type="common">Dalmatian daisy</name>
    <name type="synonym">Chrysanthemum cinerariifolium</name>
    <dbReference type="NCBI Taxonomy" id="118510"/>
    <lineage>
        <taxon>Eukaryota</taxon>
        <taxon>Viridiplantae</taxon>
        <taxon>Streptophyta</taxon>
        <taxon>Embryophyta</taxon>
        <taxon>Tracheophyta</taxon>
        <taxon>Spermatophyta</taxon>
        <taxon>Magnoliopsida</taxon>
        <taxon>eudicotyledons</taxon>
        <taxon>Gunneridae</taxon>
        <taxon>Pentapetalae</taxon>
        <taxon>asterids</taxon>
        <taxon>campanulids</taxon>
        <taxon>Asterales</taxon>
        <taxon>Asteraceae</taxon>
        <taxon>Asteroideae</taxon>
        <taxon>Anthemideae</taxon>
        <taxon>Anthemidinae</taxon>
        <taxon>Tanacetum</taxon>
    </lineage>
</organism>
<dbReference type="AlphaFoldDB" id="A0A699XE18"/>
<protein>
    <submittedName>
        <fullName evidence="2">Uncharacterized protein</fullName>
    </submittedName>
</protein>
<feature type="region of interest" description="Disordered" evidence="1">
    <location>
        <begin position="1"/>
        <end position="29"/>
    </location>
</feature>
<evidence type="ECO:0000256" key="1">
    <source>
        <dbReference type="SAM" id="MobiDB-lite"/>
    </source>
</evidence>
<proteinExistence type="predicted"/>
<name>A0A699XE18_TANCI</name>
<accession>A0A699XE18</accession>
<evidence type="ECO:0000313" key="2">
    <source>
        <dbReference type="EMBL" id="GFD54784.1"/>
    </source>
</evidence>
<dbReference type="EMBL" id="BKCJ011810127">
    <property type="protein sequence ID" value="GFD54784.1"/>
    <property type="molecule type" value="Genomic_DNA"/>
</dbReference>
<gene>
    <name evidence="2" type="ORF">Tci_926753</name>
</gene>
<sequence length="29" mass="2866">AGAGYPHRNAAPKSAPAFQSGVAQAELAQ</sequence>
<feature type="non-terminal residue" evidence="2">
    <location>
        <position position="1"/>
    </location>
</feature>
<comment type="caution">
    <text evidence="2">The sequence shown here is derived from an EMBL/GenBank/DDBJ whole genome shotgun (WGS) entry which is preliminary data.</text>
</comment>
<reference evidence="2" key="1">
    <citation type="journal article" date="2019" name="Sci. Rep.">
        <title>Draft genome of Tanacetum cinerariifolium, the natural source of mosquito coil.</title>
        <authorList>
            <person name="Yamashiro T."/>
            <person name="Shiraishi A."/>
            <person name="Satake H."/>
            <person name="Nakayama K."/>
        </authorList>
    </citation>
    <scope>NUCLEOTIDE SEQUENCE</scope>
</reference>